<dbReference type="PANTHER" id="PTHR38481:SF1">
    <property type="entry name" value="HYALURONATE LYASE"/>
    <property type="match status" value="1"/>
</dbReference>
<dbReference type="PANTHER" id="PTHR38481">
    <property type="entry name" value="HYALURONATE LYASE"/>
    <property type="match status" value="1"/>
</dbReference>
<comment type="similarity">
    <text evidence="2">Belongs to the polysaccharide lyase 8 family.</text>
</comment>
<feature type="domain" description="Polysaccharide lyase family 8 C-terminal" evidence="9">
    <location>
        <begin position="515"/>
        <end position="579"/>
    </location>
</feature>
<dbReference type="InterPro" id="IPR008929">
    <property type="entry name" value="Chondroitin_lyas"/>
</dbReference>
<dbReference type="EMBL" id="AQPN01000049">
    <property type="protein sequence ID" value="EOR95502.1"/>
    <property type="molecule type" value="Genomic_DNA"/>
</dbReference>
<dbReference type="InterPro" id="IPR011071">
    <property type="entry name" value="Lyase_8-like_C"/>
</dbReference>
<evidence type="ECO:0000256" key="5">
    <source>
        <dbReference type="ARBA" id="ARBA00022837"/>
    </source>
</evidence>
<dbReference type="GO" id="GO:0030246">
    <property type="term" value="F:carbohydrate binding"/>
    <property type="evidence" value="ECO:0007669"/>
    <property type="project" value="InterPro"/>
</dbReference>
<proteinExistence type="inferred from homology"/>
<dbReference type="PATRIC" id="fig|1150600.3.peg.1298"/>
<dbReference type="AlphaFoldDB" id="R9GUG7"/>
<evidence type="ECO:0000256" key="6">
    <source>
        <dbReference type="ARBA" id="ARBA00023239"/>
    </source>
</evidence>
<protein>
    <recommendedName>
        <fullName evidence="13">Chondroitin AC lyase</fullName>
    </recommendedName>
</protein>
<dbReference type="Gene3D" id="2.60.220.10">
    <property type="entry name" value="Polysaccharide lyase family 8-like, C-terminal"/>
    <property type="match status" value="1"/>
</dbReference>
<feature type="active site" evidence="7">
    <location>
        <position position="205"/>
    </location>
</feature>
<dbReference type="STRING" id="1150600.ADIARSV_1321"/>
<dbReference type="InterPro" id="IPR038970">
    <property type="entry name" value="Lyase_8"/>
</dbReference>
<evidence type="ECO:0000259" key="9">
    <source>
        <dbReference type="Pfam" id="PF02884"/>
    </source>
</evidence>
<dbReference type="InterPro" id="IPR011013">
    <property type="entry name" value="Gal_mutarotase_sf_dom"/>
</dbReference>
<evidence type="ECO:0000313" key="12">
    <source>
        <dbReference type="Proteomes" id="UP000014174"/>
    </source>
</evidence>
<organism evidence="11 12">
    <name type="scientific">Arcticibacter svalbardensis MN12-7</name>
    <dbReference type="NCBI Taxonomy" id="1150600"/>
    <lineage>
        <taxon>Bacteria</taxon>
        <taxon>Pseudomonadati</taxon>
        <taxon>Bacteroidota</taxon>
        <taxon>Sphingobacteriia</taxon>
        <taxon>Sphingobacteriales</taxon>
        <taxon>Sphingobacteriaceae</taxon>
        <taxon>Arcticibacter</taxon>
    </lineage>
</organism>
<evidence type="ECO:0008006" key="13">
    <source>
        <dbReference type="Google" id="ProtNLM"/>
    </source>
</evidence>
<dbReference type="InterPro" id="IPR004103">
    <property type="entry name" value="Lyase_8_C"/>
</dbReference>
<keyword evidence="4" id="KW-0732">Signal</keyword>
<evidence type="ECO:0000256" key="1">
    <source>
        <dbReference type="ARBA" id="ARBA00001913"/>
    </source>
</evidence>
<name>R9GUG7_9SPHI</name>
<comment type="cofactor">
    <cofactor evidence="1">
        <name>Ca(2+)</name>
        <dbReference type="ChEBI" id="CHEBI:29108"/>
    </cofactor>
</comment>
<evidence type="ECO:0000256" key="7">
    <source>
        <dbReference type="PIRSR" id="PIRSR638970-1"/>
    </source>
</evidence>
<feature type="domain" description="Polysaccharide lyase 8 N-terminal alpha-helical" evidence="10">
    <location>
        <begin position="1"/>
        <end position="213"/>
    </location>
</feature>
<gene>
    <name evidence="11" type="ORF">ADIARSV_1321</name>
</gene>
<keyword evidence="6" id="KW-0456">Lyase</keyword>
<dbReference type="SUPFAM" id="SSF74650">
    <property type="entry name" value="Galactose mutarotase-like"/>
    <property type="match status" value="1"/>
</dbReference>
<comment type="subunit">
    <text evidence="3">Monomer.</text>
</comment>
<dbReference type="Pfam" id="PF02884">
    <property type="entry name" value="Lyase_8_C"/>
    <property type="match status" value="1"/>
</dbReference>
<dbReference type="SUPFAM" id="SSF48230">
    <property type="entry name" value="Chondroitin AC/alginate lyase"/>
    <property type="match status" value="1"/>
</dbReference>
<dbReference type="Pfam" id="PF02278">
    <property type="entry name" value="Lyase_8"/>
    <property type="match status" value="1"/>
</dbReference>
<evidence type="ECO:0000259" key="10">
    <source>
        <dbReference type="Pfam" id="PF08124"/>
    </source>
</evidence>
<feature type="active site" evidence="7">
    <location>
        <position position="142"/>
    </location>
</feature>
<evidence type="ECO:0000256" key="3">
    <source>
        <dbReference type="ARBA" id="ARBA00011245"/>
    </source>
</evidence>
<dbReference type="SUPFAM" id="SSF49863">
    <property type="entry name" value="Hyaluronate lyase-like, C-terminal domain"/>
    <property type="match status" value="1"/>
</dbReference>
<feature type="domain" description="Polysaccharide lyase family 8 central" evidence="8">
    <location>
        <begin position="255"/>
        <end position="500"/>
    </location>
</feature>
<dbReference type="Pfam" id="PF08124">
    <property type="entry name" value="Lyase_8_N"/>
    <property type="match status" value="1"/>
</dbReference>
<feature type="active site" evidence="7">
    <location>
        <position position="151"/>
    </location>
</feature>
<evidence type="ECO:0000313" key="11">
    <source>
        <dbReference type="EMBL" id="EOR95502.1"/>
    </source>
</evidence>
<keyword evidence="12" id="KW-1185">Reference proteome</keyword>
<dbReference type="InterPro" id="IPR014718">
    <property type="entry name" value="GH-type_carb-bd"/>
</dbReference>
<dbReference type="eggNOG" id="COG5492">
    <property type="taxonomic scope" value="Bacteria"/>
</dbReference>
<dbReference type="Proteomes" id="UP000014174">
    <property type="component" value="Unassembled WGS sequence"/>
</dbReference>
<accession>R9GUG7</accession>
<dbReference type="Gene3D" id="2.70.98.10">
    <property type="match status" value="1"/>
</dbReference>
<dbReference type="GO" id="GO:0005975">
    <property type="term" value="P:carbohydrate metabolic process"/>
    <property type="evidence" value="ECO:0007669"/>
    <property type="project" value="InterPro"/>
</dbReference>
<keyword evidence="5" id="KW-0106">Calcium</keyword>
<comment type="caution">
    <text evidence="11">The sequence shown here is derived from an EMBL/GenBank/DDBJ whole genome shotgun (WGS) entry which is preliminary data.</text>
</comment>
<reference evidence="11 12" key="1">
    <citation type="journal article" date="2013" name="Genome Announc.">
        <title>Draft Genome Sequence of Arcticibacter svalbardensis Strain MN12-7T, a Member of the Family Sphingobacteriaceae Isolated from an Arctic Soil Sample.</title>
        <authorList>
            <person name="Shivaji S."/>
            <person name="Ara S."/>
            <person name="Prasad S."/>
            <person name="Manasa B.P."/>
            <person name="Begum Z."/>
            <person name="Singh A."/>
            <person name="Kumar Pinnaka A."/>
        </authorList>
    </citation>
    <scope>NUCLEOTIDE SEQUENCE [LARGE SCALE GENOMIC DNA]</scope>
    <source>
        <strain evidence="11 12">MN12-7</strain>
    </source>
</reference>
<sequence length="624" mass="70432">MCIAYRSKNSALFDNSNLKDNIHTALNFWYDKDPETDHHWFNEIGVPRELTKILILMENELSPAELKKGIRILKKANIKGVLQYGKTKATGQNMIWIARIQMEAGCLEQSQEYVNFSVKAVEEEIVVTTKEGIQVDWSFHQHGPQLYSGGYGLSFTVDCAEFAALVNNTTYELGHEQIDILSHHILDGQQWMTRGSFLDYGTMGREIARMDKDAIPIALACEDMASLNTSRRQEFIDFSTRIQGLQSISTGPSGNRHFWRSDFMVHQRPLYYTSVKMASNRVNGTESGNGEANFNYHLPDGCTYLIKTGKEYRNIFPLWDWQKIPGVTARLSRQPLPILNFGKQSAGKTSFVGGVSDGKYGMSAFNFDKDSVKAKKAWFYFDNEYVCLGTGISSNVNENVITTVNQCFSKGQTMVSDKQLEGNTFAFKGKGWVYQDGTAYLFPNYTDAQISVEQRSADWKGINTFLDKNRTENGKVFTLWINHGLKPTNQSYSYIVIPDIALNKILIEIAKKNISILSNNTKIQAVRNHTLNLTQIAFYEEGSINLDDKTVVEVDQPCLLMIRQTQLATSITLSNPENKPLAVKVKLTRKEGTSQKKTAKDVQVLFELPDGAYAGQSITKYLHP</sequence>
<dbReference type="Gene3D" id="1.50.10.100">
    <property type="entry name" value="Chondroitin AC/alginate lyase"/>
    <property type="match status" value="1"/>
</dbReference>
<dbReference type="InterPro" id="IPR012970">
    <property type="entry name" value="Lyase_8_alpha_N"/>
</dbReference>
<evidence type="ECO:0000259" key="8">
    <source>
        <dbReference type="Pfam" id="PF02278"/>
    </source>
</evidence>
<evidence type="ECO:0000256" key="4">
    <source>
        <dbReference type="ARBA" id="ARBA00022729"/>
    </source>
</evidence>
<dbReference type="GO" id="GO:0005576">
    <property type="term" value="C:extracellular region"/>
    <property type="evidence" value="ECO:0007669"/>
    <property type="project" value="InterPro"/>
</dbReference>
<dbReference type="InterPro" id="IPR003159">
    <property type="entry name" value="Lyase_8_central_dom"/>
</dbReference>
<dbReference type="GO" id="GO:0016837">
    <property type="term" value="F:carbon-oxygen lyase activity, acting on polysaccharides"/>
    <property type="evidence" value="ECO:0007669"/>
    <property type="project" value="UniProtKB-ARBA"/>
</dbReference>
<evidence type="ECO:0000256" key="2">
    <source>
        <dbReference type="ARBA" id="ARBA00006699"/>
    </source>
</evidence>